<dbReference type="SUPFAM" id="SSF81901">
    <property type="entry name" value="HCP-like"/>
    <property type="match status" value="2"/>
</dbReference>
<accession>A0A6N8DJJ0</accession>
<evidence type="ECO:0000313" key="2">
    <source>
        <dbReference type="Proteomes" id="UP000439113"/>
    </source>
</evidence>
<dbReference type="Proteomes" id="UP000439113">
    <property type="component" value="Unassembled WGS sequence"/>
</dbReference>
<dbReference type="SMART" id="SM00671">
    <property type="entry name" value="SEL1"/>
    <property type="match status" value="6"/>
</dbReference>
<comment type="caution">
    <text evidence="1">The sequence shown here is derived from an EMBL/GenBank/DDBJ whole genome shotgun (WGS) entry which is preliminary data.</text>
</comment>
<dbReference type="PANTHER" id="PTHR43628:SF1">
    <property type="entry name" value="CHITIN SYNTHASE REGULATORY FACTOR 2-RELATED"/>
    <property type="match status" value="1"/>
</dbReference>
<dbReference type="OrthoDB" id="9816559at2"/>
<proteinExistence type="predicted"/>
<dbReference type="InterPro" id="IPR052945">
    <property type="entry name" value="Mitotic_Regulator"/>
</dbReference>
<dbReference type="PANTHER" id="PTHR43628">
    <property type="entry name" value="ACTIVATOR OF C KINASE PROTEIN 1-RELATED"/>
    <property type="match status" value="1"/>
</dbReference>
<organism evidence="1 2">
    <name type="scientific">Rhodoblastus acidophilus</name>
    <name type="common">Rhodopseudomonas acidophila</name>
    <dbReference type="NCBI Taxonomy" id="1074"/>
    <lineage>
        <taxon>Bacteria</taxon>
        <taxon>Pseudomonadati</taxon>
        <taxon>Pseudomonadota</taxon>
        <taxon>Alphaproteobacteria</taxon>
        <taxon>Hyphomicrobiales</taxon>
        <taxon>Rhodoblastaceae</taxon>
        <taxon>Rhodoblastus</taxon>
    </lineage>
</organism>
<dbReference type="AlphaFoldDB" id="A0A6N8DJJ0"/>
<sequence length="357" mass="38715">MDRLVGGGFQCALRRRRSCAGRGGRLGEIRRRILGAWRKLFGCPGKDRRRASADRRHGADRVRLATAALILVLTATPVRAEPDLAFGAYQRGYYQTAFAEAMKRLEKNSHDAAAMTLVAELEAQGLGVPQNMSEALRWYRLAAVEGDKNAQFALALSKLAGKGGPRDLAGARELLEKAGAQNHAGAWLQLGILALEGNGVAADFGKAAENFRRAAELADPEAAYSLGLLYREGRGVEKDPQQTAYWLKRAAEGGFLAAQVEYGILLFNGDGVPADEPGGAKWLIRAANRDNPVAQNRLARILFAGRGLKQDRVEAAKWNILAASAGLRDARLDGESNKLTPDERKKVEQALKTYLGK</sequence>
<dbReference type="Pfam" id="PF08238">
    <property type="entry name" value="Sel1"/>
    <property type="match status" value="6"/>
</dbReference>
<protein>
    <submittedName>
        <fullName evidence="1">Sel1 repeat family protein</fullName>
    </submittedName>
</protein>
<dbReference type="Gene3D" id="1.25.40.10">
    <property type="entry name" value="Tetratricopeptide repeat domain"/>
    <property type="match status" value="2"/>
</dbReference>
<dbReference type="EMBL" id="WNKS01000002">
    <property type="protein sequence ID" value="MTV30016.1"/>
    <property type="molecule type" value="Genomic_DNA"/>
</dbReference>
<dbReference type="InterPro" id="IPR006597">
    <property type="entry name" value="Sel1-like"/>
</dbReference>
<name>A0A6N8DJJ0_RHOAC</name>
<reference evidence="1 2" key="1">
    <citation type="submission" date="2019-11" db="EMBL/GenBank/DDBJ databases">
        <title>Whole-genome sequence of a Rhodoblastus acidophilus DSM 142.</title>
        <authorList>
            <person name="Kyndt J.A."/>
            <person name="Meyer T.E."/>
        </authorList>
    </citation>
    <scope>NUCLEOTIDE SEQUENCE [LARGE SCALE GENOMIC DNA]</scope>
    <source>
        <strain evidence="1 2">DSM 142</strain>
    </source>
</reference>
<gene>
    <name evidence="1" type="ORF">GJ654_03300</name>
</gene>
<evidence type="ECO:0000313" key="1">
    <source>
        <dbReference type="EMBL" id="MTV30016.1"/>
    </source>
</evidence>
<dbReference type="InterPro" id="IPR011990">
    <property type="entry name" value="TPR-like_helical_dom_sf"/>
</dbReference>